<dbReference type="InterPro" id="IPR050484">
    <property type="entry name" value="Transf_Hexapept/Carb_Anhydrase"/>
</dbReference>
<evidence type="ECO:0000313" key="1">
    <source>
        <dbReference type="EMBL" id="KYH27641.1"/>
    </source>
</evidence>
<comment type="caution">
    <text evidence="1">The sequence shown here is derived from an EMBL/GenBank/DDBJ whole genome shotgun (WGS) entry which is preliminary data.</text>
</comment>
<dbReference type="Pfam" id="PF00132">
    <property type="entry name" value="Hexapep"/>
    <property type="match status" value="1"/>
</dbReference>
<dbReference type="Gene3D" id="2.160.10.10">
    <property type="entry name" value="Hexapeptide repeat proteins"/>
    <property type="match status" value="1"/>
</dbReference>
<dbReference type="InterPro" id="IPR001451">
    <property type="entry name" value="Hexapep"/>
</dbReference>
<accession>A0A151AJ29</accession>
<dbReference type="GO" id="GO:0004089">
    <property type="term" value="F:carbonate dehydratase activity"/>
    <property type="evidence" value="ECO:0007669"/>
    <property type="project" value="UniProtKB-EC"/>
</dbReference>
<proteinExistence type="predicted"/>
<dbReference type="PANTHER" id="PTHR13061">
    <property type="entry name" value="DYNACTIN SUBUNIT P25"/>
    <property type="match status" value="1"/>
</dbReference>
<keyword evidence="2" id="KW-1185">Reference proteome</keyword>
<dbReference type="InterPro" id="IPR011004">
    <property type="entry name" value="Trimer_LpxA-like_sf"/>
</dbReference>
<sequence length="177" mass="18266">MIRSFDGTVPEIAESAYVDESAVVIGDVVLEAETSVWPGAVLRGDHGTITLREGANVQDNATLHEGVELGAHTTVGHNAIVHAAETGERSLVGMGAIVLDGAVIGEEAVVAANSTVTEGTAVPARTLVAGAPAEPVKELDDAVFAAAADHYVENARAHAERSEVIERGTVRPDEALE</sequence>
<dbReference type="InterPro" id="IPR047324">
    <property type="entry name" value="LbH_gamma_CA-like"/>
</dbReference>
<protein>
    <submittedName>
        <fullName evidence="1">Carbonic anhydrase</fullName>
        <ecNumber evidence="1">4.2.1.1</ecNumber>
    </submittedName>
</protein>
<dbReference type="PATRIC" id="fig|1008153.3.peg.312"/>
<name>A0A151AJ29_9EURY</name>
<organism evidence="1 2">
    <name type="scientific">Halalkalicoccus paucihalophilus</name>
    <dbReference type="NCBI Taxonomy" id="1008153"/>
    <lineage>
        <taxon>Archaea</taxon>
        <taxon>Methanobacteriati</taxon>
        <taxon>Methanobacteriota</taxon>
        <taxon>Stenosarchaea group</taxon>
        <taxon>Halobacteria</taxon>
        <taxon>Halobacteriales</taxon>
        <taxon>Halococcaceae</taxon>
        <taxon>Halalkalicoccus</taxon>
    </lineage>
</organism>
<dbReference type="OrthoDB" id="10940at2157"/>
<keyword evidence="1" id="KW-0456">Lyase</keyword>
<gene>
    <name evidence="1" type="ORF">HAPAU_03090</name>
</gene>
<dbReference type="Proteomes" id="UP000075321">
    <property type="component" value="Unassembled WGS sequence"/>
</dbReference>
<reference evidence="1 2" key="1">
    <citation type="submission" date="2016-02" db="EMBL/GenBank/DDBJ databases">
        <title>Genome sequence of Halalkalicoccus paucihalophilus DSM 24557.</title>
        <authorList>
            <person name="Poehlein A."/>
            <person name="Daniel R."/>
        </authorList>
    </citation>
    <scope>NUCLEOTIDE SEQUENCE [LARGE SCALE GENOMIC DNA]</scope>
    <source>
        <strain evidence="1 2">DSM 24557</strain>
    </source>
</reference>
<dbReference type="SUPFAM" id="SSF51161">
    <property type="entry name" value="Trimeric LpxA-like enzymes"/>
    <property type="match status" value="1"/>
</dbReference>
<evidence type="ECO:0000313" key="2">
    <source>
        <dbReference type="Proteomes" id="UP000075321"/>
    </source>
</evidence>
<dbReference type="AlphaFoldDB" id="A0A151AJ29"/>
<dbReference type="EMBL" id="LTAZ01000001">
    <property type="protein sequence ID" value="KYH27641.1"/>
    <property type="molecule type" value="Genomic_DNA"/>
</dbReference>
<dbReference type="PANTHER" id="PTHR13061:SF29">
    <property type="entry name" value="GAMMA CARBONIC ANHYDRASE-LIKE 1, MITOCHONDRIAL-RELATED"/>
    <property type="match status" value="1"/>
</dbReference>
<dbReference type="RefSeq" id="WP_066378668.1">
    <property type="nucleotide sequence ID" value="NZ_LTAZ01000001.1"/>
</dbReference>
<dbReference type="EC" id="4.2.1.1" evidence="1"/>
<dbReference type="CDD" id="cd04645">
    <property type="entry name" value="LbH_gamma_CA_like"/>
    <property type="match status" value="1"/>
</dbReference>